<dbReference type="Proteomes" id="UP000314983">
    <property type="component" value="Chromosome 3"/>
</dbReference>
<dbReference type="CDD" id="cd00814">
    <property type="entry name" value="MetRS_core"/>
    <property type="match status" value="1"/>
</dbReference>
<dbReference type="GO" id="GO:0017101">
    <property type="term" value="C:aminoacyl-tRNA synthetase multienzyme complex"/>
    <property type="evidence" value="ECO:0007669"/>
    <property type="project" value="TreeGrafter"/>
</dbReference>
<evidence type="ECO:0000256" key="1">
    <source>
        <dbReference type="ARBA" id="ARBA00004496"/>
    </source>
</evidence>
<dbReference type="AlphaFoldDB" id="A0AAY5F405"/>
<dbReference type="HAMAP" id="MF_00098">
    <property type="entry name" value="Met_tRNA_synth_type1"/>
    <property type="match status" value="1"/>
</dbReference>
<dbReference type="PANTHER" id="PTHR45765:SF1">
    <property type="entry name" value="METHIONINE--TRNA LIGASE, CYTOPLASMIC"/>
    <property type="match status" value="1"/>
</dbReference>
<evidence type="ECO:0000313" key="15">
    <source>
        <dbReference type="Ensembl" id="ENSEEEP00000063685.1"/>
    </source>
</evidence>
<dbReference type="InterPro" id="IPR023458">
    <property type="entry name" value="Met-tRNA_ligase_1"/>
</dbReference>
<dbReference type="Pfam" id="PF18485">
    <property type="entry name" value="GST_N_5"/>
    <property type="match status" value="1"/>
</dbReference>
<evidence type="ECO:0000256" key="5">
    <source>
        <dbReference type="ARBA" id="ARBA00022490"/>
    </source>
</evidence>
<dbReference type="InterPro" id="IPR033911">
    <property type="entry name" value="MetRS_core"/>
</dbReference>
<dbReference type="InterPro" id="IPR009068">
    <property type="entry name" value="uS15_NS1_RNA-bd_sf"/>
</dbReference>
<dbReference type="InterPro" id="IPR014729">
    <property type="entry name" value="Rossmann-like_a/b/a_fold"/>
</dbReference>
<sequence>MKLFVSEGNPHCVKVLVVLELTGQLYCLVTILPLFHSFLDKVVPFLNRPVLPVLLLPSGQHLFSPNAICQYLFEVGGKEASNSSSQFLEWEATELQETVTVADIVLWAAFYPILADPGFSLVRDWFERVGLIPACVRASQKVLQGKGLESLKNFLKKQPTPHTQRKDSQPSTNAIEVLILFVWGGMDVFTMGFVWRLHSLPQEGKRNVLVTSALPYVNNVPHLGNIIGCVLSADVFARYGRLRGWNLLYVCGTDEYGTATENKAREEGLTPREICDKYHTVHSAIYKWFQIDFDYFGRTTTDRQTEISQNIFWRLHERGFLLEDTVEQLRCERCQRFLADRFVEGVCPHCRYPEARGDQCDKCGRLINAVELKEPQCKVCGQTPVIRTSKHLFLDLPKLEGDLEQWLERSLSSGDWTPNAKHITHSWIRDGLKPRCITRDLQWGTPVPHPDYREKVFYVWFDAPIGYLSITANYTSQWEKWWKNPQQVELYNFMAKDNVPFHSVVFPCSLLGAQDNYTLVNHLIATEYLNYEDTKFSKSRGVGVFGDMAKDTGIVSDVWRFYLLYMRPEGQDSAFCWADMALKNNSELLNNLGNFINRAGMFVSKFFEGCVPEIVLREEDKCLIAQVCWELKQYIQLLDKVRIRDALKCILNISRHGNQYIQVNEPWKKIKGGDNDRQRAGTVTAVSVNMACLLSVLLEPYMPTVSVTIRAQLQAPACCGSAMLAADGCFLRSLSTGHRIGTVSPLFQKLGSEQIEALRKRFGGQQVWKNSPMHLIRKSQKNADFLSTDPQRATQLAAAVSEQGDKVRALKAQKADKSVITVEVNKLLELKKELALTEGKNPEPSPQKGKKK</sequence>
<dbReference type="InterPro" id="IPR001412">
    <property type="entry name" value="aa-tRNA-synth_I_CS"/>
</dbReference>
<keyword evidence="7 13" id="KW-0547">Nucleotide-binding</keyword>
<dbReference type="InterPro" id="IPR000738">
    <property type="entry name" value="WHEP-TRS_dom"/>
</dbReference>
<dbReference type="InterPro" id="IPR041872">
    <property type="entry name" value="Anticodon_Met"/>
</dbReference>
<dbReference type="PROSITE" id="PS00178">
    <property type="entry name" value="AA_TRNA_LIGASE_I"/>
    <property type="match status" value="1"/>
</dbReference>
<protein>
    <recommendedName>
        <fullName evidence="4">Methionine--tRNA ligase, cytoplasmic</fullName>
        <ecNumber evidence="3">6.1.1.10</ecNumber>
    </recommendedName>
    <alternativeName>
        <fullName evidence="11">Methionyl-tRNA synthetase</fullName>
    </alternativeName>
</protein>
<dbReference type="CDD" id="cd07957">
    <property type="entry name" value="Anticodon_Ia_Met"/>
    <property type="match status" value="1"/>
</dbReference>
<dbReference type="InterPro" id="IPR036249">
    <property type="entry name" value="Thioredoxin-like_sf"/>
</dbReference>
<dbReference type="Gene3D" id="2.20.28.20">
    <property type="entry name" value="Methionyl-tRNA synthetase, Zn-domain"/>
    <property type="match status" value="1"/>
</dbReference>
<dbReference type="Gene3D" id="1.10.730.10">
    <property type="entry name" value="Isoleucyl-tRNA Synthetase, Domain 1"/>
    <property type="match status" value="1"/>
</dbReference>
<evidence type="ECO:0000313" key="16">
    <source>
        <dbReference type="Proteomes" id="UP000314983"/>
    </source>
</evidence>
<dbReference type="PROSITE" id="PS51185">
    <property type="entry name" value="WHEP_TRS_2"/>
    <property type="match status" value="1"/>
</dbReference>
<dbReference type="SUPFAM" id="SSF57770">
    <property type="entry name" value="Methionyl-tRNA synthetase (MetRS), Zn-domain"/>
    <property type="match status" value="1"/>
</dbReference>
<comment type="subcellular location">
    <subcellularLocation>
        <location evidence="1">Cytoplasm</location>
    </subcellularLocation>
</comment>
<keyword evidence="9 13" id="KW-0648">Protein biosynthesis</keyword>
<proteinExistence type="inferred from homology"/>
<dbReference type="SMART" id="SM00991">
    <property type="entry name" value="WHEP-TRS"/>
    <property type="match status" value="1"/>
</dbReference>
<evidence type="ECO:0000256" key="4">
    <source>
        <dbReference type="ARBA" id="ARBA00018335"/>
    </source>
</evidence>
<organism evidence="15 16">
    <name type="scientific">Electrophorus electricus</name>
    <name type="common">Electric eel</name>
    <name type="synonym">Gymnotus electricus</name>
    <dbReference type="NCBI Taxonomy" id="8005"/>
    <lineage>
        <taxon>Eukaryota</taxon>
        <taxon>Metazoa</taxon>
        <taxon>Chordata</taxon>
        <taxon>Craniata</taxon>
        <taxon>Vertebrata</taxon>
        <taxon>Euteleostomi</taxon>
        <taxon>Actinopterygii</taxon>
        <taxon>Neopterygii</taxon>
        <taxon>Teleostei</taxon>
        <taxon>Ostariophysi</taxon>
        <taxon>Gymnotiformes</taxon>
        <taxon>Gymnotoidei</taxon>
        <taxon>Gymnotidae</taxon>
        <taxon>Electrophorus</taxon>
    </lineage>
</organism>
<dbReference type="FunFam" id="1.10.730.10:FF:000010">
    <property type="entry name" value="methionine--tRNA ligase, cytoplasmic"/>
    <property type="match status" value="1"/>
</dbReference>
<evidence type="ECO:0000256" key="11">
    <source>
        <dbReference type="ARBA" id="ARBA00030904"/>
    </source>
</evidence>
<gene>
    <name evidence="15" type="primary">MARS1</name>
</gene>
<dbReference type="SUPFAM" id="SSF52374">
    <property type="entry name" value="Nucleotidylyl transferase"/>
    <property type="match status" value="1"/>
</dbReference>
<keyword evidence="8 13" id="KW-0067">ATP-binding</keyword>
<dbReference type="Pfam" id="PF00458">
    <property type="entry name" value="WHEP-TRS"/>
    <property type="match status" value="1"/>
</dbReference>
<dbReference type="GeneTree" id="ENSGT00550000075017"/>
<dbReference type="GO" id="GO:0005524">
    <property type="term" value="F:ATP binding"/>
    <property type="evidence" value="ECO:0007669"/>
    <property type="project" value="UniProtKB-KW"/>
</dbReference>
<reference evidence="15 16" key="1">
    <citation type="submission" date="2020-05" db="EMBL/GenBank/DDBJ databases">
        <title>Electrophorus electricus (electric eel) genome, fEleEle1, primary haplotype.</title>
        <authorList>
            <person name="Myers G."/>
            <person name="Meyer A."/>
            <person name="Fedrigo O."/>
            <person name="Formenti G."/>
            <person name="Rhie A."/>
            <person name="Tracey A."/>
            <person name="Sims Y."/>
            <person name="Jarvis E.D."/>
        </authorList>
    </citation>
    <scope>NUCLEOTIDE SEQUENCE [LARGE SCALE GENOMIC DNA]</scope>
</reference>
<comment type="catalytic activity">
    <reaction evidence="12">
        <text>tRNA(Met) + L-methionine + ATP = L-methionyl-tRNA(Met) + AMP + diphosphate</text>
        <dbReference type="Rhea" id="RHEA:13481"/>
        <dbReference type="Rhea" id="RHEA-COMP:9667"/>
        <dbReference type="Rhea" id="RHEA-COMP:9698"/>
        <dbReference type="ChEBI" id="CHEBI:30616"/>
        <dbReference type="ChEBI" id="CHEBI:33019"/>
        <dbReference type="ChEBI" id="CHEBI:57844"/>
        <dbReference type="ChEBI" id="CHEBI:78442"/>
        <dbReference type="ChEBI" id="CHEBI:78530"/>
        <dbReference type="ChEBI" id="CHEBI:456215"/>
        <dbReference type="EC" id="6.1.1.10"/>
    </reaction>
</comment>
<reference evidence="15" key="3">
    <citation type="submission" date="2025-09" db="UniProtKB">
        <authorList>
            <consortium name="Ensembl"/>
        </authorList>
    </citation>
    <scope>IDENTIFICATION</scope>
</reference>
<dbReference type="SUPFAM" id="SSF47060">
    <property type="entry name" value="S15/NS1 RNA-binding domain"/>
    <property type="match status" value="1"/>
</dbReference>
<evidence type="ECO:0000256" key="2">
    <source>
        <dbReference type="ARBA" id="ARBA00005594"/>
    </source>
</evidence>
<dbReference type="Ensembl" id="ENSEEET00000062882.1">
    <property type="protein sequence ID" value="ENSEEEP00000063685.1"/>
    <property type="gene ID" value="ENSEEEG00000021584.2"/>
</dbReference>
<feature type="domain" description="WHEP-TRS" evidence="14">
    <location>
        <begin position="792"/>
        <end position="848"/>
    </location>
</feature>
<dbReference type="GO" id="GO:0006431">
    <property type="term" value="P:methionyl-tRNA aminoacylation"/>
    <property type="evidence" value="ECO:0007669"/>
    <property type="project" value="InterPro"/>
</dbReference>
<dbReference type="InterPro" id="IPR041598">
    <property type="entry name" value="MARS_N"/>
</dbReference>
<dbReference type="FunFam" id="2.20.28.20:FF:000001">
    <property type="entry name" value="Methionine--tRNA ligase"/>
    <property type="match status" value="1"/>
</dbReference>
<keyword evidence="5" id="KW-0963">Cytoplasm</keyword>
<dbReference type="EC" id="6.1.1.10" evidence="3"/>
<dbReference type="Gene3D" id="3.40.50.620">
    <property type="entry name" value="HUPs"/>
    <property type="match status" value="1"/>
</dbReference>
<dbReference type="GO" id="GO:0005829">
    <property type="term" value="C:cytosol"/>
    <property type="evidence" value="ECO:0007669"/>
    <property type="project" value="TreeGrafter"/>
</dbReference>
<evidence type="ECO:0000256" key="13">
    <source>
        <dbReference type="RuleBase" id="RU363039"/>
    </source>
</evidence>
<comment type="similarity">
    <text evidence="2 13">Belongs to the class-I aminoacyl-tRNA synthetase family.</text>
</comment>
<evidence type="ECO:0000259" key="14">
    <source>
        <dbReference type="PROSITE" id="PS51185"/>
    </source>
</evidence>
<keyword evidence="10 13" id="KW-0030">Aminoacyl-tRNA synthetase</keyword>
<name>A0AAY5F405_ELEEL</name>
<dbReference type="Gene3D" id="3.40.30.10">
    <property type="entry name" value="Glutaredoxin"/>
    <property type="match status" value="2"/>
</dbReference>
<evidence type="ECO:0000256" key="9">
    <source>
        <dbReference type="ARBA" id="ARBA00022917"/>
    </source>
</evidence>
<dbReference type="Pfam" id="PF19303">
    <property type="entry name" value="Anticodon_3"/>
    <property type="match status" value="1"/>
</dbReference>
<dbReference type="PRINTS" id="PR01041">
    <property type="entry name" value="TRNASYNTHMET"/>
</dbReference>
<dbReference type="SUPFAM" id="SSF52833">
    <property type="entry name" value="Thioredoxin-like"/>
    <property type="match status" value="1"/>
</dbReference>
<dbReference type="InterPro" id="IPR009080">
    <property type="entry name" value="tRNAsynth_Ia_anticodon-bd"/>
</dbReference>
<dbReference type="InterPro" id="IPR014758">
    <property type="entry name" value="Met-tRNA_synth"/>
</dbReference>
<dbReference type="InterPro" id="IPR015413">
    <property type="entry name" value="Methionyl/Leucyl_tRNA_Synth"/>
</dbReference>
<evidence type="ECO:0000256" key="6">
    <source>
        <dbReference type="ARBA" id="ARBA00022598"/>
    </source>
</evidence>
<dbReference type="Pfam" id="PF09334">
    <property type="entry name" value="tRNA-synt_1g"/>
    <property type="match status" value="1"/>
</dbReference>
<dbReference type="NCBIfam" id="NF001100">
    <property type="entry name" value="PRK00133.1"/>
    <property type="match status" value="1"/>
</dbReference>
<evidence type="ECO:0000256" key="7">
    <source>
        <dbReference type="ARBA" id="ARBA00022741"/>
    </source>
</evidence>
<keyword evidence="6 13" id="KW-0436">Ligase</keyword>
<dbReference type="PANTHER" id="PTHR45765">
    <property type="entry name" value="METHIONINE--TRNA LIGASE"/>
    <property type="match status" value="1"/>
</dbReference>
<dbReference type="GO" id="GO:0004825">
    <property type="term" value="F:methionine-tRNA ligase activity"/>
    <property type="evidence" value="ECO:0007669"/>
    <property type="project" value="UniProtKB-EC"/>
</dbReference>
<evidence type="ECO:0000256" key="12">
    <source>
        <dbReference type="ARBA" id="ARBA00047364"/>
    </source>
</evidence>
<dbReference type="NCBIfam" id="TIGR00398">
    <property type="entry name" value="metG"/>
    <property type="match status" value="1"/>
</dbReference>
<evidence type="ECO:0000256" key="8">
    <source>
        <dbReference type="ARBA" id="ARBA00022840"/>
    </source>
</evidence>
<dbReference type="Gene3D" id="1.10.287.10">
    <property type="entry name" value="S15/NS1, RNA-binding"/>
    <property type="match status" value="1"/>
</dbReference>
<dbReference type="SUPFAM" id="SSF47323">
    <property type="entry name" value="Anticodon-binding domain of a subclass of class I aminoacyl-tRNA synthetases"/>
    <property type="match status" value="1"/>
</dbReference>
<evidence type="ECO:0000256" key="10">
    <source>
        <dbReference type="ARBA" id="ARBA00023146"/>
    </source>
</evidence>
<accession>A0AAY5F405</accession>
<dbReference type="InterPro" id="IPR029038">
    <property type="entry name" value="MetRS_Zn"/>
</dbReference>
<evidence type="ECO:0000256" key="3">
    <source>
        <dbReference type="ARBA" id="ARBA00012838"/>
    </source>
</evidence>
<dbReference type="CDD" id="cd00570">
    <property type="entry name" value="GST_N_family"/>
    <property type="match status" value="1"/>
</dbReference>
<keyword evidence="16" id="KW-1185">Reference proteome</keyword>
<reference evidence="15" key="2">
    <citation type="submission" date="2025-08" db="UniProtKB">
        <authorList>
            <consortium name="Ensembl"/>
        </authorList>
    </citation>
    <scope>IDENTIFICATION</scope>
</reference>